<dbReference type="OrthoDB" id="20839at2759"/>
<dbReference type="InterPro" id="IPR019786">
    <property type="entry name" value="Zinc_finger_PHD-type_CS"/>
</dbReference>
<feature type="compositionally biased region" description="Polar residues" evidence="9">
    <location>
        <begin position="735"/>
        <end position="751"/>
    </location>
</feature>
<dbReference type="PROSITE" id="PS50016">
    <property type="entry name" value="ZF_PHD_2"/>
    <property type="match status" value="1"/>
</dbReference>
<evidence type="ECO:0008006" key="14">
    <source>
        <dbReference type="Google" id="ProtNLM"/>
    </source>
</evidence>
<dbReference type="PROSITE" id="PS51805">
    <property type="entry name" value="EPHD"/>
    <property type="match status" value="1"/>
</dbReference>
<feature type="domain" description="PHD-type" evidence="11">
    <location>
        <begin position="62"/>
        <end position="181"/>
    </location>
</feature>
<dbReference type="GO" id="GO:0006357">
    <property type="term" value="P:regulation of transcription by RNA polymerase II"/>
    <property type="evidence" value="ECO:0007669"/>
    <property type="project" value="TreeGrafter"/>
</dbReference>
<dbReference type="InterPro" id="IPR001965">
    <property type="entry name" value="Znf_PHD"/>
</dbReference>
<keyword evidence="6" id="KW-0862">Zinc</keyword>
<dbReference type="PROSITE" id="PS01359">
    <property type="entry name" value="ZF_PHD_1"/>
    <property type="match status" value="1"/>
</dbReference>
<feature type="compositionally biased region" description="Polar residues" evidence="9">
    <location>
        <begin position="702"/>
        <end position="718"/>
    </location>
</feature>
<evidence type="ECO:0000256" key="1">
    <source>
        <dbReference type="ARBA" id="ARBA00004123"/>
    </source>
</evidence>
<dbReference type="InterPro" id="IPR050701">
    <property type="entry name" value="Histone_Mod_Regulator"/>
</dbReference>
<dbReference type="GO" id="GO:0008270">
    <property type="term" value="F:zinc ion binding"/>
    <property type="evidence" value="ECO:0007669"/>
    <property type="project" value="UniProtKB-KW"/>
</dbReference>
<dbReference type="InterPro" id="IPR011011">
    <property type="entry name" value="Znf_FYVE_PHD"/>
</dbReference>
<keyword evidence="13" id="KW-1185">Reference proteome</keyword>
<dbReference type="PANTHER" id="PTHR13793:SF164">
    <property type="entry name" value="ALHAMBRA, ISOFORM P"/>
    <property type="match status" value="1"/>
</dbReference>
<dbReference type="InterPro" id="IPR019787">
    <property type="entry name" value="Znf_PHD-finger"/>
</dbReference>
<dbReference type="CDD" id="cd20901">
    <property type="entry name" value="CC_AF10"/>
    <property type="match status" value="1"/>
</dbReference>
<feature type="domain" description="PHD-type" evidence="10">
    <location>
        <begin position="5"/>
        <end position="57"/>
    </location>
</feature>
<evidence type="ECO:0000256" key="4">
    <source>
        <dbReference type="ARBA" id="ARBA00022737"/>
    </source>
</evidence>
<feature type="compositionally biased region" description="Low complexity" evidence="9">
    <location>
        <begin position="333"/>
        <end position="350"/>
    </location>
</feature>
<comment type="subcellular location">
    <subcellularLocation>
        <location evidence="1">Nucleus</location>
    </subcellularLocation>
</comment>
<keyword evidence="5 8" id="KW-0863">Zinc-finger</keyword>
<keyword evidence="2" id="KW-0597">Phosphoprotein</keyword>
<evidence type="ECO:0000256" key="9">
    <source>
        <dbReference type="SAM" id="MobiDB-lite"/>
    </source>
</evidence>
<dbReference type="FunFam" id="3.30.40.10:FF:000053">
    <property type="entry name" value="protein AF-10 isoform X2"/>
    <property type="match status" value="1"/>
</dbReference>
<keyword evidence="4" id="KW-0677">Repeat</keyword>
<dbReference type="PANTHER" id="PTHR13793">
    <property type="entry name" value="PHD FINGER PROTEINS"/>
    <property type="match status" value="1"/>
</dbReference>
<dbReference type="EMBL" id="CADEPI010000190">
    <property type="protein sequence ID" value="CAB3379629.1"/>
    <property type="molecule type" value="Genomic_DNA"/>
</dbReference>
<accession>A0A8S1DDZ4</accession>
<protein>
    <recommendedName>
        <fullName evidence="14">Protein AF-10</fullName>
    </recommendedName>
</protein>
<feature type="compositionally biased region" description="Low complexity" evidence="9">
    <location>
        <begin position="775"/>
        <end position="796"/>
    </location>
</feature>
<evidence type="ECO:0000256" key="2">
    <source>
        <dbReference type="ARBA" id="ARBA00022553"/>
    </source>
</evidence>
<evidence type="ECO:0000313" key="13">
    <source>
        <dbReference type="Proteomes" id="UP000494165"/>
    </source>
</evidence>
<dbReference type="CDD" id="cd15672">
    <property type="entry name" value="ePHD_AF10_like"/>
    <property type="match status" value="1"/>
</dbReference>
<dbReference type="InterPro" id="IPR013083">
    <property type="entry name" value="Znf_RING/FYVE/PHD"/>
</dbReference>
<feature type="region of interest" description="Disordered" evidence="9">
    <location>
        <begin position="201"/>
        <end position="252"/>
    </location>
</feature>
<evidence type="ECO:0000256" key="6">
    <source>
        <dbReference type="ARBA" id="ARBA00022833"/>
    </source>
</evidence>
<keyword evidence="7" id="KW-0539">Nucleus</keyword>
<dbReference type="InterPro" id="IPR049773">
    <property type="entry name" value="AF10-like_CC"/>
</dbReference>
<dbReference type="GO" id="GO:0005634">
    <property type="term" value="C:nucleus"/>
    <property type="evidence" value="ECO:0007669"/>
    <property type="project" value="UniProtKB-SubCell"/>
</dbReference>
<dbReference type="GO" id="GO:0042393">
    <property type="term" value="F:histone binding"/>
    <property type="evidence" value="ECO:0007669"/>
    <property type="project" value="UniProtKB-ARBA"/>
</dbReference>
<dbReference type="GO" id="GO:0031491">
    <property type="term" value="F:nucleosome binding"/>
    <property type="evidence" value="ECO:0007669"/>
    <property type="project" value="TreeGrafter"/>
</dbReference>
<feature type="compositionally biased region" description="Low complexity" evidence="9">
    <location>
        <begin position="365"/>
        <end position="394"/>
    </location>
</feature>
<dbReference type="InterPro" id="IPR034732">
    <property type="entry name" value="EPHD"/>
</dbReference>
<feature type="region of interest" description="Disordered" evidence="9">
    <location>
        <begin position="690"/>
        <end position="723"/>
    </location>
</feature>
<evidence type="ECO:0000313" key="12">
    <source>
        <dbReference type="EMBL" id="CAB3379629.1"/>
    </source>
</evidence>
<feature type="compositionally biased region" description="Polar residues" evidence="9">
    <location>
        <begin position="450"/>
        <end position="459"/>
    </location>
</feature>
<feature type="region of interest" description="Disordered" evidence="9">
    <location>
        <begin position="735"/>
        <end position="798"/>
    </location>
</feature>
<evidence type="ECO:0000256" key="5">
    <source>
        <dbReference type="ARBA" id="ARBA00022771"/>
    </source>
</evidence>
<reference evidence="12 13" key="1">
    <citation type="submission" date="2020-04" db="EMBL/GenBank/DDBJ databases">
        <authorList>
            <person name="Alioto T."/>
            <person name="Alioto T."/>
            <person name="Gomez Garrido J."/>
        </authorList>
    </citation>
    <scope>NUCLEOTIDE SEQUENCE [LARGE SCALE GENOMIC DNA]</scope>
</reference>
<dbReference type="FunFam" id="3.30.40.10:FF:000042">
    <property type="entry name" value="protein AF-10 isoform X1"/>
    <property type="match status" value="1"/>
</dbReference>
<dbReference type="InterPro" id="IPR049781">
    <property type="entry name" value="AF10/AF17_PHD"/>
</dbReference>
<feature type="compositionally biased region" description="Pro residues" evidence="9">
    <location>
        <begin position="315"/>
        <end position="328"/>
    </location>
</feature>
<sequence length="882" mass="94261">MKEMVGGCCVCSDERGWAENPLVYCDGQGCNVAVHQACYGIVTVPTGPWYCRKCESQERAARVRCELCPSKEGALKRTDNNGWAHVICALYIPEVRFGNVTTMEPIVLHHIPSERYSKTCYICEELNKGSRASIGACMQCNKAGCKQQFHVTCAQAMGLLCEEAGNYQDNVKYCGYCQHHYGKLKKGGNVKTIPAYKPVSFESGSTSSDAASEKDTPPKGAKRKGNKSVTAVPKAEPEKPAAPEPPPVSFAAAVPTTSTAAPKFTASNFVEVSPAPLSASGGKKRKSRNSPTPPIVPKEEEAEVEKKIKLEEQPPETPPQPAKSPKVPPIVLQQPSVVVATPPAASSLPPQASPPPSGGGGGGLIFSTTSSHPQQAPSDTAARDAAAAVMAETAKMFGLPAEPAVLKPRGRSQSTDKSEKVAKKARRKSPVATGRRGKNSSLVSPPPENPSTSADASSSVPAMNSLLQFSNIAANAAPVLVPPRLTEDPSVPDPTRKAPQLLHKSSAKSPKETKDYKLYQNGVGNAAPHMLGNILNPNSSMAQKMTDTLNAEMEAHSVFTPTSSSSSSLVGPQLPSKVVASTRNSINNMLGLGSPNGSLSSGNAFSSALAGAPGAANNLPQSLDQLLERQWEQGSQFLMEQAQHFDIASLLTCLHQLRAENIKLEDHVLNLQQRRDHLLAVNARLAIPLPPNQPVTAAMRSTPPQQRSAIPPSMNNYPVENGIPTEANILSSFSNRSPVATSSERSFSGQSAHPPPPQMSRSGYYERQSPASGVPNSSQGPPPQQQQSQTSPHSNNIGTLRLNPLQIAEQFRREESRSGRSQGGMPQMQMYTPYQAVSPPVAQSSSHVPVVTSHQPMVIRREGMPMEHSNLMLHMHHHQKQS</sequence>
<gene>
    <name evidence="12" type="ORF">CLODIP_2_CD16134</name>
</gene>
<dbReference type="SMART" id="SM00249">
    <property type="entry name" value="PHD"/>
    <property type="match status" value="2"/>
</dbReference>
<dbReference type="AlphaFoldDB" id="A0A8S1DDZ4"/>
<dbReference type="Gene3D" id="3.30.40.10">
    <property type="entry name" value="Zinc/RING finger domain, C3HC4 (zinc finger)"/>
    <property type="match status" value="2"/>
</dbReference>
<evidence type="ECO:0000256" key="3">
    <source>
        <dbReference type="ARBA" id="ARBA00022723"/>
    </source>
</evidence>
<evidence type="ECO:0000259" key="10">
    <source>
        <dbReference type="PROSITE" id="PS50016"/>
    </source>
</evidence>
<comment type="caution">
    <text evidence="12">The sequence shown here is derived from an EMBL/GenBank/DDBJ whole genome shotgun (WGS) entry which is preliminary data.</text>
</comment>
<dbReference type="SUPFAM" id="SSF57903">
    <property type="entry name" value="FYVE/PHD zinc finger"/>
    <property type="match status" value="1"/>
</dbReference>
<keyword evidence="3" id="KW-0479">Metal-binding</keyword>
<dbReference type="Pfam" id="PF13831">
    <property type="entry name" value="PHD_2"/>
    <property type="match status" value="1"/>
</dbReference>
<dbReference type="Proteomes" id="UP000494165">
    <property type="component" value="Unassembled WGS sequence"/>
</dbReference>
<dbReference type="CDD" id="cd15574">
    <property type="entry name" value="PHD_AF10_AF17"/>
    <property type="match status" value="1"/>
</dbReference>
<name>A0A8S1DDZ4_9INSE</name>
<proteinExistence type="predicted"/>
<evidence type="ECO:0000256" key="8">
    <source>
        <dbReference type="PROSITE-ProRule" id="PRU00146"/>
    </source>
</evidence>
<dbReference type="Pfam" id="PF13832">
    <property type="entry name" value="zf-HC5HC2H_2"/>
    <property type="match status" value="1"/>
</dbReference>
<organism evidence="12 13">
    <name type="scientific">Cloeon dipterum</name>
    <dbReference type="NCBI Taxonomy" id="197152"/>
    <lineage>
        <taxon>Eukaryota</taxon>
        <taxon>Metazoa</taxon>
        <taxon>Ecdysozoa</taxon>
        <taxon>Arthropoda</taxon>
        <taxon>Hexapoda</taxon>
        <taxon>Insecta</taxon>
        <taxon>Pterygota</taxon>
        <taxon>Palaeoptera</taxon>
        <taxon>Ephemeroptera</taxon>
        <taxon>Pisciforma</taxon>
        <taxon>Baetidae</taxon>
        <taxon>Cloeon</taxon>
    </lineage>
</organism>
<evidence type="ECO:0000259" key="11">
    <source>
        <dbReference type="PROSITE" id="PS51805"/>
    </source>
</evidence>
<feature type="region of interest" description="Disordered" evidence="9">
    <location>
        <begin position="273"/>
        <end position="459"/>
    </location>
</feature>
<feature type="region of interest" description="Disordered" evidence="9">
    <location>
        <begin position="484"/>
        <end position="514"/>
    </location>
</feature>
<evidence type="ECO:0000256" key="7">
    <source>
        <dbReference type="ARBA" id="ARBA00023242"/>
    </source>
</evidence>